<dbReference type="OrthoDB" id="5902829at2"/>
<keyword evidence="5" id="KW-1185">Reference proteome</keyword>
<organism evidence="4 5">
    <name type="scientific">Paraconexibacter algicola</name>
    <dbReference type="NCBI Taxonomy" id="2133960"/>
    <lineage>
        <taxon>Bacteria</taxon>
        <taxon>Bacillati</taxon>
        <taxon>Actinomycetota</taxon>
        <taxon>Thermoleophilia</taxon>
        <taxon>Solirubrobacterales</taxon>
        <taxon>Paraconexibacteraceae</taxon>
        <taxon>Paraconexibacter</taxon>
    </lineage>
</organism>
<dbReference type="GO" id="GO:0052689">
    <property type="term" value="F:carboxylic ester hydrolase activity"/>
    <property type="evidence" value="ECO:0007669"/>
    <property type="project" value="UniProtKB-ARBA"/>
</dbReference>
<evidence type="ECO:0000256" key="2">
    <source>
        <dbReference type="ARBA" id="ARBA00022801"/>
    </source>
</evidence>
<name>A0A2T4UGR1_9ACTN</name>
<proteinExistence type="inferred from homology"/>
<dbReference type="Pfam" id="PF12146">
    <property type="entry name" value="Hydrolase_4"/>
    <property type="match status" value="1"/>
</dbReference>
<dbReference type="PANTHER" id="PTHR22946">
    <property type="entry name" value="DIENELACTONE HYDROLASE DOMAIN-CONTAINING PROTEIN-RELATED"/>
    <property type="match status" value="1"/>
</dbReference>
<dbReference type="Proteomes" id="UP000240739">
    <property type="component" value="Unassembled WGS sequence"/>
</dbReference>
<comment type="caution">
    <text evidence="4">The sequence shown here is derived from an EMBL/GenBank/DDBJ whole genome shotgun (WGS) entry which is preliminary data.</text>
</comment>
<dbReference type="InterPro" id="IPR022742">
    <property type="entry name" value="Hydrolase_4"/>
</dbReference>
<dbReference type="PANTHER" id="PTHR22946:SF9">
    <property type="entry name" value="POLYKETIDE TRANSFERASE AF380"/>
    <property type="match status" value="1"/>
</dbReference>
<sequence length="315" mass="32650">MTEPTDIRFPSGGVQCAAWHHVGEGDALSSPAGRPCVVMAHGFAATRDSGLPPFAQAFAAAGADVVLFDYRHFGASDGEPRQLLSPRRQREDYAAAIAYARTLPGVDPDRIVAWGVSFAGGHVLQVAAEDPRIAAVIALTPATDGLATLVDLVRRNGPLAAGRLTAVGLKDALRALRGAAPVYAPSVGAPGTVAALTAPGAEAAMHAVAGPTWRNEVAARIFLQVGSYAPGRHAAKLRVPLLVQIGDEDRTVTPAQSMKAAEKGRAEVRHYPCDHFDVYPGGSAHERVVEHQLAFLRRHLGGGAAAATAPVGAAA</sequence>
<reference evidence="4 5" key="1">
    <citation type="submission" date="2018-03" db="EMBL/GenBank/DDBJ databases">
        <title>Aquarubrobacter algicola gen. nov., sp. nov., a novel actinobacterium isolated from shallow eutrophic lake during the end of cyanobacterial harmful algal blooms.</title>
        <authorList>
            <person name="Chun S.J."/>
        </authorList>
    </citation>
    <scope>NUCLEOTIDE SEQUENCE [LARGE SCALE GENOMIC DNA]</scope>
    <source>
        <strain evidence="4 5">Seoho-28</strain>
    </source>
</reference>
<evidence type="ECO:0000259" key="3">
    <source>
        <dbReference type="Pfam" id="PF12146"/>
    </source>
</evidence>
<dbReference type="AlphaFoldDB" id="A0A2T4UGR1"/>
<dbReference type="SUPFAM" id="SSF53474">
    <property type="entry name" value="alpha/beta-Hydrolases"/>
    <property type="match status" value="1"/>
</dbReference>
<accession>A0A2T4UGR1</accession>
<comment type="similarity">
    <text evidence="1">Belongs to the AB hydrolase superfamily.</text>
</comment>
<dbReference type="InterPro" id="IPR050261">
    <property type="entry name" value="FrsA_esterase"/>
</dbReference>
<dbReference type="RefSeq" id="WP_107566858.1">
    <property type="nucleotide sequence ID" value="NZ_PYYB01000001.1"/>
</dbReference>
<dbReference type="Gene3D" id="3.40.50.1820">
    <property type="entry name" value="alpha/beta hydrolase"/>
    <property type="match status" value="1"/>
</dbReference>
<dbReference type="EMBL" id="PYYB01000001">
    <property type="protein sequence ID" value="PTL58420.1"/>
    <property type="molecule type" value="Genomic_DNA"/>
</dbReference>
<keyword evidence="2 4" id="KW-0378">Hydrolase</keyword>
<evidence type="ECO:0000313" key="5">
    <source>
        <dbReference type="Proteomes" id="UP000240739"/>
    </source>
</evidence>
<protein>
    <submittedName>
        <fullName evidence="4">Alpha/beta hydrolase</fullName>
    </submittedName>
</protein>
<feature type="domain" description="Serine aminopeptidase S33" evidence="3">
    <location>
        <begin position="34"/>
        <end position="268"/>
    </location>
</feature>
<dbReference type="InterPro" id="IPR029058">
    <property type="entry name" value="AB_hydrolase_fold"/>
</dbReference>
<dbReference type="Gene3D" id="1.10.10.800">
    <property type="match status" value="1"/>
</dbReference>
<evidence type="ECO:0000256" key="1">
    <source>
        <dbReference type="ARBA" id="ARBA00008645"/>
    </source>
</evidence>
<gene>
    <name evidence="4" type="ORF">C7Y72_01515</name>
</gene>
<evidence type="ECO:0000313" key="4">
    <source>
        <dbReference type="EMBL" id="PTL58420.1"/>
    </source>
</evidence>